<dbReference type="GO" id="GO:0005524">
    <property type="term" value="F:ATP binding"/>
    <property type="evidence" value="ECO:0007669"/>
    <property type="project" value="UniProtKB-KW"/>
</dbReference>
<dbReference type="PROSITE" id="PS50893">
    <property type="entry name" value="ABC_TRANSPORTER_2"/>
    <property type="match status" value="1"/>
</dbReference>
<protein>
    <recommendedName>
        <fullName evidence="11">ABC transporter ATP-binding protein</fullName>
    </recommendedName>
</protein>
<dbReference type="GO" id="GO:0005886">
    <property type="term" value="C:plasma membrane"/>
    <property type="evidence" value="ECO:0007669"/>
    <property type="project" value="UniProtKB-SubCell"/>
</dbReference>
<sequence>MFKFLKTGYMVLYLALQPLSTALEVGVSYVMMLAIDYATNGTIEKLHLYLIGTIAYLVISFLVDIVTKRVREKASAQALFSLREALIKKILAMSTSEYASRNSGSYVAYLTKNVEKLEESYFWTIFRIYPSVLQLIVSVIWLSIMDWRLSLFVLFTGLIQLIVPKFTVKPVAKAEKDYIEKSENYTISLKEIFSAFDLIKSYNLQEKIEILHRNANTGYKKASFKDRYMSGFMGSLGDFFSSITYIGVFFLGAVLVLLGFFKISVIIAASQLVIFIVYPLSNLTQYITSILAAKAVIKDLDEILNLQEKDSSLKDLEAETSFEDSISFENMSFSYPQDGEDEENEEENQGAFPALKNVNLTIKKGEKVLIVGESGSGKSTLLSLLYKKFTGYEGLIKIDGTDIRKIPDDSYFKLVSVVHQSPFIFDDTIKNNIALYNEDISDERIKEACKKAGLQKFIEGLPLGLETRIGEGASKISGGEKQRIAIARALVKDSPILLMDEATSALDKETSAEIENTVLSQRELTCIIISHHVSEALRARADKIVTVKDGLADI</sequence>
<dbReference type="GO" id="GO:0034040">
    <property type="term" value="F:ATPase-coupled lipid transmembrane transporter activity"/>
    <property type="evidence" value="ECO:0007669"/>
    <property type="project" value="TreeGrafter"/>
</dbReference>
<dbReference type="PROSITE" id="PS00211">
    <property type="entry name" value="ABC_TRANSPORTER_1"/>
    <property type="match status" value="1"/>
</dbReference>
<feature type="domain" description="ABC transporter" evidence="8">
    <location>
        <begin position="326"/>
        <end position="554"/>
    </location>
</feature>
<dbReference type="GO" id="GO:0140359">
    <property type="term" value="F:ABC-type transporter activity"/>
    <property type="evidence" value="ECO:0007669"/>
    <property type="project" value="InterPro"/>
</dbReference>
<evidence type="ECO:0000256" key="4">
    <source>
        <dbReference type="ARBA" id="ARBA00022840"/>
    </source>
</evidence>
<dbReference type="InterPro" id="IPR017871">
    <property type="entry name" value="ABC_transporter-like_CS"/>
</dbReference>
<dbReference type="HOGENOM" id="CLU_000604_84_9_12"/>
<dbReference type="Gene3D" id="1.20.1560.10">
    <property type="entry name" value="ABC transporter type 1, transmembrane domain"/>
    <property type="match status" value="1"/>
</dbReference>
<name>A0A0E2E5R2_TREDN</name>
<dbReference type="InterPro" id="IPR003439">
    <property type="entry name" value="ABC_transporter-like_ATP-bd"/>
</dbReference>
<evidence type="ECO:0000256" key="5">
    <source>
        <dbReference type="ARBA" id="ARBA00022989"/>
    </source>
</evidence>
<dbReference type="SUPFAM" id="SSF90123">
    <property type="entry name" value="ABC transporter transmembrane region"/>
    <property type="match status" value="1"/>
</dbReference>
<dbReference type="Proteomes" id="UP000011705">
    <property type="component" value="Chromosome"/>
</dbReference>
<evidence type="ECO:0000256" key="7">
    <source>
        <dbReference type="SAM" id="Phobius"/>
    </source>
</evidence>
<reference evidence="10" key="1">
    <citation type="submission" date="2012-01" db="EMBL/GenBank/DDBJ databases">
        <title>The Genome Sequence of Treponema denticola H-22.</title>
        <authorList>
            <consortium name="The Broad Institute Genome Sequencing Platform"/>
            <person name="Earl A."/>
            <person name="Ward D."/>
            <person name="Feldgarden M."/>
            <person name="Gevers D."/>
            <person name="Blanton J.M."/>
            <person name="Fenno C.J."/>
            <person name="Baranova O.V."/>
            <person name="Mathney J."/>
            <person name="Dewhirst F.E."/>
            <person name="Izard J."/>
            <person name="Young S.K."/>
            <person name="Zeng Q."/>
            <person name="Gargeya S."/>
            <person name="Fitzgerald M."/>
            <person name="Haas B."/>
            <person name="Abouelleil A."/>
            <person name="Alvarado L."/>
            <person name="Arachchi H.M."/>
            <person name="Berlin A."/>
            <person name="Chapman S.B."/>
            <person name="Gearin G."/>
            <person name="Goldberg J."/>
            <person name="Griggs A."/>
            <person name="Gujja S."/>
            <person name="Hansen M."/>
            <person name="Heiman D."/>
            <person name="Howarth C."/>
            <person name="Larimer J."/>
            <person name="Lui A."/>
            <person name="MacDonald P.J.P."/>
            <person name="McCowen C."/>
            <person name="Montmayeur A."/>
            <person name="Murphy C."/>
            <person name="Neiman D."/>
            <person name="Pearson M."/>
            <person name="Priest M."/>
            <person name="Roberts A."/>
            <person name="Saif S."/>
            <person name="Shea T."/>
            <person name="Sisk P."/>
            <person name="Stolte C."/>
            <person name="Sykes S."/>
            <person name="Wortman J."/>
            <person name="Nusbaum C."/>
            <person name="Birren B."/>
        </authorList>
    </citation>
    <scope>NUCLEOTIDE SEQUENCE [LARGE SCALE GENOMIC DNA]</scope>
    <source>
        <strain evidence="10">H-22</strain>
    </source>
</reference>
<feature type="transmembrane region" description="Helical" evidence="7">
    <location>
        <begin position="236"/>
        <end position="257"/>
    </location>
</feature>
<feature type="transmembrane region" description="Helical" evidence="7">
    <location>
        <begin position="47"/>
        <end position="67"/>
    </location>
</feature>
<organism evidence="10">
    <name type="scientific">Treponema denticola H-22</name>
    <dbReference type="NCBI Taxonomy" id="999432"/>
    <lineage>
        <taxon>Bacteria</taxon>
        <taxon>Pseudomonadati</taxon>
        <taxon>Spirochaetota</taxon>
        <taxon>Spirochaetia</taxon>
        <taxon>Spirochaetales</taxon>
        <taxon>Treponemataceae</taxon>
        <taxon>Treponema</taxon>
    </lineage>
</organism>
<dbReference type="EMBL" id="AGDV01000010">
    <property type="protein sequence ID" value="EMB33846.1"/>
    <property type="molecule type" value="Genomic_DNA"/>
</dbReference>
<dbReference type="InterPro" id="IPR039421">
    <property type="entry name" value="Type_1_exporter"/>
</dbReference>
<feature type="transmembrane region" description="Helical" evidence="7">
    <location>
        <begin position="263"/>
        <end position="281"/>
    </location>
</feature>
<keyword evidence="3" id="KW-0547">Nucleotide-binding</keyword>
<dbReference type="CDD" id="cd07346">
    <property type="entry name" value="ABC_6TM_exporters"/>
    <property type="match status" value="1"/>
</dbReference>
<dbReference type="InterPro" id="IPR036640">
    <property type="entry name" value="ABC1_TM_sf"/>
</dbReference>
<dbReference type="GO" id="GO:0016887">
    <property type="term" value="F:ATP hydrolysis activity"/>
    <property type="evidence" value="ECO:0007669"/>
    <property type="project" value="InterPro"/>
</dbReference>
<comment type="caution">
    <text evidence="10">The sequence shown here is derived from an EMBL/GenBank/DDBJ whole genome shotgun (WGS) entry which is preliminary data.</text>
</comment>
<dbReference type="Gene3D" id="3.40.50.300">
    <property type="entry name" value="P-loop containing nucleotide triphosphate hydrolases"/>
    <property type="match status" value="1"/>
</dbReference>
<keyword evidence="2 7" id="KW-0812">Transmembrane</keyword>
<dbReference type="PROSITE" id="PS50929">
    <property type="entry name" value="ABC_TM1F"/>
    <property type="match status" value="1"/>
</dbReference>
<evidence type="ECO:0000259" key="9">
    <source>
        <dbReference type="PROSITE" id="PS50929"/>
    </source>
</evidence>
<evidence type="ECO:0000259" key="8">
    <source>
        <dbReference type="PROSITE" id="PS50893"/>
    </source>
</evidence>
<dbReference type="SMART" id="SM00382">
    <property type="entry name" value="AAA"/>
    <property type="match status" value="1"/>
</dbReference>
<evidence type="ECO:0000313" key="10">
    <source>
        <dbReference type="EMBL" id="EMB33846.1"/>
    </source>
</evidence>
<evidence type="ECO:0008006" key="11">
    <source>
        <dbReference type="Google" id="ProtNLM"/>
    </source>
</evidence>
<evidence type="ECO:0000256" key="2">
    <source>
        <dbReference type="ARBA" id="ARBA00022692"/>
    </source>
</evidence>
<dbReference type="PANTHER" id="PTHR24221">
    <property type="entry name" value="ATP-BINDING CASSETTE SUB-FAMILY B"/>
    <property type="match status" value="1"/>
</dbReference>
<keyword evidence="5 7" id="KW-1133">Transmembrane helix</keyword>
<evidence type="ECO:0000256" key="3">
    <source>
        <dbReference type="ARBA" id="ARBA00022741"/>
    </source>
</evidence>
<feature type="transmembrane region" description="Helical" evidence="7">
    <location>
        <begin position="12"/>
        <end position="35"/>
    </location>
</feature>
<feature type="transmembrane region" description="Helical" evidence="7">
    <location>
        <begin position="121"/>
        <end position="143"/>
    </location>
</feature>
<dbReference type="RefSeq" id="WP_002684256.1">
    <property type="nucleotide sequence ID" value="NZ_CM001795.1"/>
</dbReference>
<gene>
    <name evidence="10" type="ORF">HMPREF9726_01226</name>
</gene>
<feature type="domain" description="ABC transmembrane type-1" evidence="9">
    <location>
        <begin position="19"/>
        <end position="292"/>
    </location>
</feature>
<dbReference type="InterPro" id="IPR011527">
    <property type="entry name" value="ABC1_TM_dom"/>
</dbReference>
<keyword evidence="4" id="KW-0067">ATP-binding</keyword>
<dbReference type="PROSITE" id="PS00675">
    <property type="entry name" value="SIGMA54_INTERACT_1"/>
    <property type="match status" value="1"/>
</dbReference>
<accession>A0A0E2E5R2</accession>
<dbReference type="InterPro" id="IPR025662">
    <property type="entry name" value="Sigma_54_int_dom_ATP-bd_1"/>
</dbReference>
<evidence type="ECO:0000256" key="1">
    <source>
        <dbReference type="ARBA" id="ARBA00004651"/>
    </source>
</evidence>
<comment type="subcellular location">
    <subcellularLocation>
        <location evidence="1">Cell membrane</location>
        <topology evidence="1">Multi-pass membrane protein</topology>
    </subcellularLocation>
</comment>
<proteinExistence type="predicted"/>
<dbReference type="InterPro" id="IPR003593">
    <property type="entry name" value="AAA+_ATPase"/>
</dbReference>
<keyword evidence="6 7" id="KW-0472">Membrane</keyword>
<evidence type="ECO:0000256" key="6">
    <source>
        <dbReference type="ARBA" id="ARBA00023136"/>
    </source>
</evidence>
<dbReference type="Pfam" id="PF00005">
    <property type="entry name" value="ABC_tran"/>
    <property type="match status" value="1"/>
</dbReference>
<dbReference type="InterPro" id="IPR027417">
    <property type="entry name" value="P-loop_NTPase"/>
</dbReference>
<dbReference type="SUPFAM" id="SSF52540">
    <property type="entry name" value="P-loop containing nucleoside triphosphate hydrolases"/>
    <property type="match status" value="1"/>
</dbReference>
<dbReference type="PANTHER" id="PTHR24221:SF654">
    <property type="entry name" value="ATP-BINDING CASSETTE SUB-FAMILY B MEMBER 6"/>
    <property type="match status" value="1"/>
</dbReference>
<dbReference type="PATRIC" id="fig|999432.5.peg.1276"/>
<dbReference type="Pfam" id="PF00664">
    <property type="entry name" value="ABC_membrane"/>
    <property type="match status" value="1"/>
</dbReference>
<dbReference type="AlphaFoldDB" id="A0A0E2E5R2"/>